<comment type="caution">
    <text evidence="3">The sequence shown here is derived from an EMBL/GenBank/DDBJ whole genome shotgun (WGS) entry which is preliminary data.</text>
</comment>
<feature type="compositionally biased region" description="Basic and acidic residues" evidence="1">
    <location>
        <begin position="401"/>
        <end position="418"/>
    </location>
</feature>
<keyword evidence="2" id="KW-1133">Transmembrane helix</keyword>
<organism evidence="3 4">
    <name type="scientific">Mortierella hygrophila</name>
    <dbReference type="NCBI Taxonomy" id="979708"/>
    <lineage>
        <taxon>Eukaryota</taxon>
        <taxon>Fungi</taxon>
        <taxon>Fungi incertae sedis</taxon>
        <taxon>Mucoromycota</taxon>
        <taxon>Mortierellomycotina</taxon>
        <taxon>Mortierellomycetes</taxon>
        <taxon>Mortierellales</taxon>
        <taxon>Mortierellaceae</taxon>
        <taxon>Mortierella</taxon>
    </lineage>
</organism>
<keyword evidence="2" id="KW-0472">Membrane</keyword>
<feature type="compositionally biased region" description="Low complexity" evidence="1">
    <location>
        <begin position="561"/>
        <end position="576"/>
    </location>
</feature>
<accession>A0A9P6F2S6</accession>
<feature type="region of interest" description="Disordered" evidence="1">
    <location>
        <begin position="507"/>
        <end position="607"/>
    </location>
</feature>
<feature type="compositionally biased region" description="Basic and acidic residues" evidence="1">
    <location>
        <begin position="515"/>
        <end position="527"/>
    </location>
</feature>
<feature type="compositionally biased region" description="Polar residues" evidence="1">
    <location>
        <begin position="577"/>
        <end position="586"/>
    </location>
</feature>
<dbReference type="Proteomes" id="UP000723463">
    <property type="component" value="Unassembled WGS sequence"/>
</dbReference>
<gene>
    <name evidence="3" type="ORF">EC957_003405</name>
</gene>
<protein>
    <submittedName>
        <fullName evidence="3">Uncharacterized protein</fullName>
    </submittedName>
</protein>
<evidence type="ECO:0000313" key="3">
    <source>
        <dbReference type="EMBL" id="KAF9541078.1"/>
    </source>
</evidence>
<keyword evidence="2" id="KW-0812">Transmembrane</keyword>
<sequence length="607" mass="65306">MGWLDLICVTTDPASTTFYGLAYAADYSTDSTSKYVVLIRSNTNPISPSDLAWSIVSLIESWKLAGYPYTADGSDYTCSSDAQGVFTMFGRALSDSTSGLKKPYGIRYNPSGSMDDSFNYRRPGAWQNITVAGGYDWSGGLNRHSLGYVNNGATKVLVHASISDTNNTVNLATMNDSTMDLYGTGLWVMNATIHGTSLRALAIGNDHLYTYGDAIVPQMGNVLTSKLYLVGFPLNTTVGSTTTPISKSYDTGAIYSSKDFSTASTFLTIKDPNTSNGTGVVTKFDADVINMDFFTFIGDGSGDGASTFALLKKEGTMYGFGNNGGLRYTHMIDKVNVTETYGINPNPPPPPAAPKPTTLSKGGIVGIVFGALVLAALTFFLGRKTSGRNRKKDDDEVAESDPEKSQPSKPLEGNKDDSLAQGPKDGANSYDLEGKYLVPSYPEQPRTSSTEILPMASITPIPQYIQEQFQALHDQMRVLQEQLHESQFSNHPRPTYITSASYLGEPAAAAPNDSKQQHTEEDTEKLTTKGSAPWQPAQYIPPARPLDSRVMPSPSAPAYASVVHQVQSTPQVSQSVAPQESASPSENEVPIPTPPSTADYAQYPPQS</sequence>
<name>A0A9P6F2S6_9FUNG</name>
<evidence type="ECO:0000256" key="1">
    <source>
        <dbReference type="SAM" id="MobiDB-lite"/>
    </source>
</evidence>
<keyword evidence="4" id="KW-1185">Reference proteome</keyword>
<feature type="transmembrane region" description="Helical" evidence="2">
    <location>
        <begin position="363"/>
        <end position="382"/>
    </location>
</feature>
<evidence type="ECO:0000313" key="4">
    <source>
        <dbReference type="Proteomes" id="UP000723463"/>
    </source>
</evidence>
<feature type="region of interest" description="Disordered" evidence="1">
    <location>
        <begin position="386"/>
        <end position="432"/>
    </location>
</feature>
<proteinExistence type="predicted"/>
<evidence type="ECO:0000256" key="2">
    <source>
        <dbReference type="SAM" id="Phobius"/>
    </source>
</evidence>
<dbReference type="AlphaFoldDB" id="A0A9P6F2S6"/>
<dbReference type="EMBL" id="JAAAXW010000178">
    <property type="protein sequence ID" value="KAF9541078.1"/>
    <property type="molecule type" value="Genomic_DNA"/>
</dbReference>
<reference evidence="3" key="1">
    <citation type="journal article" date="2020" name="Fungal Divers.">
        <title>Resolving the Mortierellaceae phylogeny through synthesis of multi-gene phylogenetics and phylogenomics.</title>
        <authorList>
            <person name="Vandepol N."/>
            <person name="Liber J."/>
            <person name="Desiro A."/>
            <person name="Na H."/>
            <person name="Kennedy M."/>
            <person name="Barry K."/>
            <person name="Grigoriev I.V."/>
            <person name="Miller A.N."/>
            <person name="O'Donnell K."/>
            <person name="Stajich J.E."/>
            <person name="Bonito G."/>
        </authorList>
    </citation>
    <scope>NUCLEOTIDE SEQUENCE</scope>
    <source>
        <strain evidence="3">NRRL 2591</strain>
    </source>
</reference>